<dbReference type="GO" id="GO:0005789">
    <property type="term" value="C:endoplasmic reticulum membrane"/>
    <property type="evidence" value="ECO:0007669"/>
    <property type="project" value="UniProtKB-SubCell"/>
</dbReference>
<evidence type="ECO:0000256" key="7">
    <source>
        <dbReference type="ARBA" id="ARBA00022824"/>
    </source>
</evidence>
<protein>
    <submittedName>
        <fullName evidence="16">CP2J2 protein</fullName>
    </submittedName>
</protein>
<dbReference type="GO" id="GO:0020037">
    <property type="term" value="F:heme binding"/>
    <property type="evidence" value="ECO:0007669"/>
    <property type="project" value="InterPro"/>
</dbReference>
<keyword evidence="17" id="KW-1185">Reference proteome</keyword>
<evidence type="ECO:0000256" key="4">
    <source>
        <dbReference type="ARBA" id="ARBA00010617"/>
    </source>
</evidence>
<dbReference type="GO" id="GO:0005506">
    <property type="term" value="F:iron ion binding"/>
    <property type="evidence" value="ECO:0007669"/>
    <property type="project" value="InterPro"/>
</dbReference>
<keyword evidence="6 13" id="KW-0479">Metal-binding</keyword>
<feature type="transmembrane region" description="Helical" evidence="15">
    <location>
        <begin position="6"/>
        <end position="25"/>
    </location>
</feature>
<dbReference type="AlphaFoldDB" id="A0A7K6N3V4"/>
<evidence type="ECO:0000256" key="8">
    <source>
        <dbReference type="ARBA" id="ARBA00022848"/>
    </source>
</evidence>
<sequence length="490" mass="56623">MLHYLWESISFQMLLIFFVVFLLVADYMKHRKPKNFPPSPFRIPLLGNVEMLNLTNPQATVNKLIEKYGDIVSMELGSTCFVCLSGMRLIKEALVNQGENFIDRPVIPLDREIFSSIGLISSNGHVWKHQRRFTLTTLRNFGLGKRSLEERIQEECRYLVDVFRDEQGKPFDPHFKINNAVANIICSVTFGNRFEYHDEDFQKLLRLMDETFSLHGSIASQLYNSFPNIMKFLPGSHQTIFKNWRQMKSFVRERIEKHKEDWNPSESRDFIDSYLQEMAKDDGSFQEDNLVACSLDLLFAGTETTATTIRWALLYMAMHPEIQARVQAEIDAVIGQAQQPSLQDRDNLPYTNAVIHEVQRKSNIIPFNVPRLTVKDTVVDGFLLPKGTLLVTNLTSVLFDKNEWEAPDTFNPGHFLKDGKFWKRDHFIPFSIGKRSCLGELLARSELFLFFTSLLQKFTFQAPPDTKLTLDFKLGITMAPKPYKICAVPR</sequence>
<keyword evidence="12 15" id="KW-0472">Membrane</keyword>
<keyword evidence="9 14" id="KW-0560">Oxidoreductase</keyword>
<dbReference type="FunFam" id="1.10.630.10:FF:000004">
    <property type="entry name" value="cytochrome P450 2D15 isoform X1"/>
    <property type="match status" value="1"/>
</dbReference>
<dbReference type="SUPFAM" id="SSF48264">
    <property type="entry name" value="Cytochrome P450"/>
    <property type="match status" value="1"/>
</dbReference>
<dbReference type="Proteomes" id="UP000565207">
    <property type="component" value="Unassembled WGS sequence"/>
</dbReference>
<evidence type="ECO:0000256" key="11">
    <source>
        <dbReference type="ARBA" id="ARBA00023033"/>
    </source>
</evidence>
<dbReference type="PANTHER" id="PTHR24300">
    <property type="entry name" value="CYTOCHROME P450 508A4-RELATED"/>
    <property type="match status" value="1"/>
</dbReference>
<evidence type="ECO:0000256" key="3">
    <source>
        <dbReference type="ARBA" id="ARBA00004586"/>
    </source>
</evidence>
<evidence type="ECO:0000256" key="13">
    <source>
        <dbReference type="PIRSR" id="PIRSR602401-1"/>
    </source>
</evidence>
<comment type="caution">
    <text evidence="16">The sequence shown here is derived from an EMBL/GenBank/DDBJ whole genome shotgun (WGS) entry which is preliminary data.</text>
</comment>
<feature type="binding site" description="axial binding residue" evidence="13">
    <location>
        <position position="437"/>
    </location>
    <ligand>
        <name>heme</name>
        <dbReference type="ChEBI" id="CHEBI:30413"/>
    </ligand>
    <ligandPart>
        <name>Fe</name>
        <dbReference type="ChEBI" id="CHEBI:18248"/>
    </ligandPart>
</feature>
<dbReference type="GO" id="GO:0006805">
    <property type="term" value="P:xenobiotic metabolic process"/>
    <property type="evidence" value="ECO:0007669"/>
    <property type="project" value="TreeGrafter"/>
</dbReference>
<dbReference type="Pfam" id="PF00067">
    <property type="entry name" value="p450"/>
    <property type="match status" value="1"/>
</dbReference>
<dbReference type="InterPro" id="IPR036396">
    <property type="entry name" value="Cyt_P450_sf"/>
</dbReference>
<comment type="similarity">
    <text evidence="4 14">Belongs to the cytochrome P450 family.</text>
</comment>
<keyword evidence="15" id="KW-0812">Transmembrane</keyword>
<organism evidence="16 17">
    <name type="scientific">Pedionomus torquatus</name>
    <name type="common">Plains-wanderer</name>
    <dbReference type="NCBI Taxonomy" id="227192"/>
    <lineage>
        <taxon>Eukaryota</taxon>
        <taxon>Metazoa</taxon>
        <taxon>Chordata</taxon>
        <taxon>Craniata</taxon>
        <taxon>Vertebrata</taxon>
        <taxon>Euteleostomi</taxon>
        <taxon>Archelosauria</taxon>
        <taxon>Archosauria</taxon>
        <taxon>Dinosauria</taxon>
        <taxon>Saurischia</taxon>
        <taxon>Theropoda</taxon>
        <taxon>Coelurosauria</taxon>
        <taxon>Aves</taxon>
        <taxon>Neognathae</taxon>
        <taxon>Neoaves</taxon>
        <taxon>Charadriiformes</taxon>
        <taxon>Pedionomidae</taxon>
        <taxon>Pedionomus</taxon>
    </lineage>
</organism>
<evidence type="ECO:0000256" key="1">
    <source>
        <dbReference type="ARBA" id="ARBA00001971"/>
    </source>
</evidence>
<evidence type="ECO:0000256" key="10">
    <source>
        <dbReference type="ARBA" id="ARBA00023004"/>
    </source>
</evidence>
<dbReference type="EMBL" id="VZRU01002961">
    <property type="protein sequence ID" value="NWW43981.1"/>
    <property type="molecule type" value="Genomic_DNA"/>
</dbReference>
<dbReference type="PRINTS" id="PR00385">
    <property type="entry name" value="P450"/>
</dbReference>
<keyword evidence="5 13" id="KW-0349">Heme</keyword>
<evidence type="ECO:0000256" key="14">
    <source>
        <dbReference type="RuleBase" id="RU000461"/>
    </source>
</evidence>
<evidence type="ECO:0000256" key="5">
    <source>
        <dbReference type="ARBA" id="ARBA00022617"/>
    </source>
</evidence>
<gene>
    <name evidence="16" type="primary">Cyp2j2_2</name>
    <name evidence="16" type="ORF">PEDTOR_R01496</name>
</gene>
<evidence type="ECO:0000256" key="12">
    <source>
        <dbReference type="ARBA" id="ARBA00023136"/>
    </source>
</evidence>
<dbReference type="InterPro" id="IPR017972">
    <property type="entry name" value="Cyt_P450_CS"/>
</dbReference>
<dbReference type="PRINTS" id="PR01688">
    <property type="entry name" value="EP450ICYP2J"/>
</dbReference>
<name>A0A7K6N3V4_PEDTO</name>
<keyword evidence="8" id="KW-0492">Microsome</keyword>
<reference evidence="16 17" key="1">
    <citation type="submission" date="2019-09" db="EMBL/GenBank/DDBJ databases">
        <title>Bird 10,000 Genomes (B10K) Project - Family phase.</title>
        <authorList>
            <person name="Zhang G."/>
        </authorList>
    </citation>
    <scope>NUCLEOTIDE SEQUENCE [LARGE SCALE GENOMIC DNA]</scope>
    <source>
        <strain evidence="16">B10K-DU-029-80</strain>
        <tissue evidence="16">Muscle</tissue>
    </source>
</reference>
<comment type="cofactor">
    <cofactor evidence="1 13">
        <name>heme</name>
        <dbReference type="ChEBI" id="CHEBI:30413"/>
    </cofactor>
</comment>
<comment type="subcellular location">
    <subcellularLocation>
        <location evidence="3">Endoplasmic reticulum membrane</location>
    </subcellularLocation>
    <subcellularLocation>
        <location evidence="2">Microsome membrane</location>
    </subcellularLocation>
</comment>
<dbReference type="PANTHER" id="PTHR24300:SF177">
    <property type="entry name" value="CYTOCHROME P450 2J2"/>
    <property type="match status" value="1"/>
</dbReference>
<dbReference type="GO" id="GO:0006082">
    <property type="term" value="P:organic acid metabolic process"/>
    <property type="evidence" value="ECO:0007669"/>
    <property type="project" value="TreeGrafter"/>
</dbReference>
<keyword evidence="7" id="KW-0256">Endoplasmic reticulum</keyword>
<keyword evidence="10 13" id="KW-0408">Iron</keyword>
<evidence type="ECO:0000256" key="15">
    <source>
        <dbReference type="SAM" id="Phobius"/>
    </source>
</evidence>
<dbReference type="PRINTS" id="PR00463">
    <property type="entry name" value="EP450I"/>
</dbReference>
<dbReference type="InterPro" id="IPR001128">
    <property type="entry name" value="Cyt_P450"/>
</dbReference>
<dbReference type="InterPro" id="IPR008071">
    <property type="entry name" value="Cyt_P450_E_grp-I_CYP2J-like"/>
</dbReference>
<dbReference type="Gene3D" id="1.10.630.10">
    <property type="entry name" value="Cytochrome P450"/>
    <property type="match status" value="1"/>
</dbReference>
<feature type="non-terminal residue" evidence="16">
    <location>
        <position position="1"/>
    </location>
</feature>
<keyword evidence="11 14" id="KW-0503">Monooxygenase</keyword>
<evidence type="ECO:0000256" key="2">
    <source>
        <dbReference type="ARBA" id="ARBA00004524"/>
    </source>
</evidence>
<dbReference type="InterPro" id="IPR050182">
    <property type="entry name" value="Cytochrome_P450_fam2"/>
</dbReference>
<evidence type="ECO:0000256" key="6">
    <source>
        <dbReference type="ARBA" id="ARBA00022723"/>
    </source>
</evidence>
<dbReference type="PROSITE" id="PS00086">
    <property type="entry name" value="CYTOCHROME_P450"/>
    <property type="match status" value="1"/>
</dbReference>
<proteinExistence type="inferred from homology"/>
<evidence type="ECO:0000313" key="17">
    <source>
        <dbReference type="Proteomes" id="UP000565207"/>
    </source>
</evidence>
<feature type="non-terminal residue" evidence="16">
    <location>
        <position position="490"/>
    </location>
</feature>
<evidence type="ECO:0000313" key="16">
    <source>
        <dbReference type="EMBL" id="NWW43981.1"/>
    </source>
</evidence>
<dbReference type="InterPro" id="IPR002401">
    <property type="entry name" value="Cyt_P450_E_grp-I"/>
</dbReference>
<accession>A0A7K6N3V4</accession>
<evidence type="ECO:0000256" key="9">
    <source>
        <dbReference type="ARBA" id="ARBA00023002"/>
    </source>
</evidence>
<dbReference type="GO" id="GO:0016712">
    <property type="term" value="F:oxidoreductase activity, acting on paired donors, with incorporation or reduction of molecular oxygen, reduced flavin or flavoprotein as one donor, and incorporation of one atom of oxygen"/>
    <property type="evidence" value="ECO:0007669"/>
    <property type="project" value="InterPro"/>
</dbReference>
<keyword evidence="15" id="KW-1133">Transmembrane helix</keyword>